<dbReference type="InterPro" id="IPR036514">
    <property type="entry name" value="SGNH_hydro_sf"/>
</dbReference>
<dbReference type="PANTHER" id="PTHR30383:SF5">
    <property type="entry name" value="SGNH HYDROLASE-TYPE ESTERASE DOMAIN-CONTAINING PROTEIN"/>
    <property type="match status" value="1"/>
</dbReference>
<gene>
    <name evidence="2" type="ORF">SAMN05443575_3047</name>
</gene>
<dbReference type="InterPro" id="IPR051532">
    <property type="entry name" value="Ester_Hydrolysis_Enzymes"/>
</dbReference>
<evidence type="ECO:0000259" key="1">
    <source>
        <dbReference type="Pfam" id="PF13472"/>
    </source>
</evidence>
<proteinExistence type="predicted"/>
<organism evidence="2 3">
    <name type="scientific">Jatrophihabitans endophyticus</name>
    <dbReference type="NCBI Taxonomy" id="1206085"/>
    <lineage>
        <taxon>Bacteria</taxon>
        <taxon>Bacillati</taxon>
        <taxon>Actinomycetota</taxon>
        <taxon>Actinomycetes</taxon>
        <taxon>Jatrophihabitantales</taxon>
        <taxon>Jatrophihabitantaceae</taxon>
        <taxon>Jatrophihabitans</taxon>
    </lineage>
</organism>
<feature type="domain" description="SGNH hydrolase-type esterase" evidence="1">
    <location>
        <begin position="58"/>
        <end position="212"/>
    </location>
</feature>
<dbReference type="SUPFAM" id="SSF52266">
    <property type="entry name" value="SGNH hydrolase"/>
    <property type="match status" value="1"/>
</dbReference>
<dbReference type="GO" id="GO:0004622">
    <property type="term" value="F:phosphatidylcholine lysophospholipase activity"/>
    <property type="evidence" value="ECO:0007669"/>
    <property type="project" value="TreeGrafter"/>
</dbReference>
<dbReference type="EMBL" id="FQVU01000004">
    <property type="protein sequence ID" value="SHG99626.1"/>
    <property type="molecule type" value="Genomic_DNA"/>
</dbReference>
<dbReference type="RefSeq" id="WP_073391280.1">
    <property type="nucleotide sequence ID" value="NZ_FQVU01000004.1"/>
</dbReference>
<dbReference type="CDD" id="cd00229">
    <property type="entry name" value="SGNH_hydrolase"/>
    <property type="match status" value="1"/>
</dbReference>
<accession>A0A1M5PCW3</accession>
<dbReference type="AlphaFoldDB" id="A0A1M5PCW3"/>
<protein>
    <submittedName>
        <fullName evidence="2">Lysophospholipase L1</fullName>
    </submittedName>
</protein>
<evidence type="ECO:0000313" key="3">
    <source>
        <dbReference type="Proteomes" id="UP000186132"/>
    </source>
</evidence>
<dbReference type="STRING" id="1206085.SAMN05443575_3047"/>
<name>A0A1M5PCW3_9ACTN</name>
<dbReference type="InterPro" id="IPR013830">
    <property type="entry name" value="SGNH_hydro"/>
</dbReference>
<dbReference type="Gene3D" id="3.40.50.1110">
    <property type="entry name" value="SGNH hydrolase"/>
    <property type="match status" value="1"/>
</dbReference>
<keyword evidence="3" id="KW-1185">Reference proteome</keyword>
<sequence>MEFSYSNVNERPRGPLLTAAGLVVRGIPRVQAQALPYAEAWRRDNLAALAGTGPLWVALGDSLTQGIGAPAHDRGWVGQLRARRRPDHRVVNLAVSGARTADVLERQLPVLESLPRPDLVTLMIGSNDLMRPRYRRELVGHVDALLHRLPVGALVTTLPNPSRVAAEVNRVIARVAAERGLVVAELRDPRTSSWRGRLAADHFHPNEAGYAALAEVIGDALPD</sequence>
<dbReference type="OrthoDB" id="9804395at2"/>
<dbReference type="Proteomes" id="UP000186132">
    <property type="component" value="Unassembled WGS sequence"/>
</dbReference>
<dbReference type="Pfam" id="PF13472">
    <property type="entry name" value="Lipase_GDSL_2"/>
    <property type="match status" value="1"/>
</dbReference>
<dbReference type="PANTHER" id="PTHR30383">
    <property type="entry name" value="THIOESTERASE 1/PROTEASE 1/LYSOPHOSPHOLIPASE L1"/>
    <property type="match status" value="1"/>
</dbReference>
<evidence type="ECO:0000313" key="2">
    <source>
        <dbReference type="EMBL" id="SHG99626.1"/>
    </source>
</evidence>
<reference evidence="2 3" key="1">
    <citation type="submission" date="2016-11" db="EMBL/GenBank/DDBJ databases">
        <authorList>
            <person name="Jaros S."/>
            <person name="Januszkiewicz K."/>
            <person name="Wedrychowicz H."/>
        </authorList>
    </citation>
    <scope>NUCLEOTIDE SEQUENCE [LARGE SCALE GENOMIC DNA]</scope>
    <source>
        <strain evidence="2 3">DSM 45627</strain>
    </source>
</reference>